<evidence type="ECO:0000256" key="6">
    <source>
        <dbReference type="ARBA" id="ARBA00023136"/>
    </source>
</evidence>
<accession>A0ABV1BUJ0</accession>
<keyword evidence="5 8" id="KW-1133">Transmembrane helix</keyword>
<feature type="compositionally biased region" description="Basic residues" evidence="7">
    <location>
        <begin position="237"/>
        <end position="252"/>
    </location>
</feature>
<dbReference type="Pfam" id="PF02706">
    <property type="entry name" value="Wzz"/>
    <property type="match status" value="1"/>
</dbReference>
<feature type="region of interest" description="Disordered" evidence="7">
    <location>
        <begin position="232"/>
        <end position="252"/>
    </location>
</feature>
<dbReference type="Proteomes" id="UP001442364">
    <property type="component" value="Unassembled WGS sequence"/>
</dbReference>
<evidence type="ECO:0000256" key="2">
    <source>
        <dbReference type="ARBA" id="ARBA00006683"/>
    </source>
</evidence>
<dbReference type="RefSeq" id="WP_022501913.1">
    <property type="nucleotide sequence ID" value="NZ_JBBMER010000003.1"/>
</dbReference>
<dbReference type="PANTHER" id="PTHR32309:SF13">
    <property type="entry name" value="FERRIC ENTEROBACTIN TRANSPORT PROTEIN FEPE"/>
    <property type="match status" value="1"/>
</dbReference>
<feature type="transmembrane region" description="Helical" evidence="8">
    <location>
        <begin position="26"/>
        <end position="48"/>
    </location>
</feature>
<keyword evidence="3" id="KW-1003">Cell membrane</keyword>
<keyword evidence="6 8" id="KW-0472">Membrane</keyword>
<evidence type="ECO:0000256" key="8">
    <source>
        <dbReference type="SAM" id="Phobius"/>
    </source>
</evidence>
<organism evidence="10 11">
    <name type="scientific">[Lactobacillus] rogosae</name>
    <dbReference type="NCBI Taxonomy" id="706562"/>
    <lineage>
        <taxon>Bacteria</taxon>
        <taxon>Bacillati</taxon>
        <taxon>Bacillota</taxon>
        <taxon>Clostridia</taxon>
        <taxon>Lachnospirales</taxon>
        <taxon>Lachnospiraceae</taxon>
        <taxon>Lachnospira</taxon>
    </lineage>
</organism>
<proteinExistence type="inferred from homology"/>
<evidence type="ECO:0000256" key="5">
    <source>
        <dbReference type="ARBA" id="ARBA00022989"/>
    </source>
</evidence>
<dbReference type="PANTHER" id="PTHR32309">
    <property type="entry name" value="TYROSINE-PROTEIN KINASE"/>
    <property type="match status" value="1"/>
</dbReference>
<feature type="transmembrane region" description="Helical" evidence="8">
    <location>
        <begin position="181"/>
        <end position="199"/>
    </location>
</feature>
<evidence type="ECO:0000313" key="10">
    <source>
        <dbReference type="EMBL" id="MEQ2379406.1"/>
    </source>
</evidence>
<evidence type="ECO:0000256" key="3">
    <source>
        <dbReference type="ARBA" id="ARBA00022475"/>
    </source>
</evidence>
<evidence type="ECO:0000313" key="11">
    <source>
        <dbReference type="Proteomes" id="UP001442364"/>
    </source>
</evidence>
<name>A0ABV1BUJ0_9FIRM</name>
<sequence length="252" mass="27777">MGRDNVQNEEIEIDIGHILSILWDKIMVIIATGIIVGLGAFLVAKFFITPQYESETKLYVLNRANDSATTLSDVQLSTQLTKDYKILVTSAPVMNEVIKELKLDMKASQLASSISVDTPSDTRVLQITVVSDDPYQAKKIADCVAKVSSQKICDIMKIEQVNVIEEGSLSEIPAFAVVQKWTIIGALAGIVLSAAVIVIKSMLDDTVKTTEDVEKYFDLSTLAVIPISEEMDDGLPKNKKKSRKNKKNKNKK</sequence>
<dbReference type="EMBL" id="JBBMER010000003">
    <property type="protein sequence ID" value="MEQ2379406.1"/>
    <property type="molecule type" value="Genomic_DNA"/>
</dbReference>
<comment type="similarity">
    <text evidence="2">Belongs to the CpsC/CapA family.</text>
</comment>
<feature type="domain" description="Polysaccharide chain length determinant N-terminal" evidence="9">
    <location>
        <begin position="12"/>
        <end position="101"/>
    </location>
</feature>
<evidence type="ECO:0000256" key="4">
    <source>
        <dbReference type="ARBA" id="ARBA00022692"/>
    </source>
</evidence>
<gene>
    <name evidence="10" type="ORF">WMO14_05870</name>
</gene>
<evidence type="ECO:0000256" key="7">
    <source>
        <dbReference type="SAM" id="MobiDB-lite"/>
    </source>
</evidence>
<keyword evidence="4 8" id="KW-0812">Transmembrane</keyword>
<dbReference type="InterPro" id="IPR050445">
    <property type="entry name" value="Bact_polysacc_biosynth/exp"/>
</dbReference>
<comment type="subcellular location">
    <subcellularLocation>
        <location evidence="1">Cell membrane</location>
        <topology evidence="1">Multi-pass membrane protein</topology>
    </subcellularLocation>
</comment>
<comment type="caution">
    <text evidence="10">The sequence shown here is derived from an EMBL/GenBank/DDBJ whole genome shotgun (WGS) entry which is preliminary data.</text>
</comment>
<dbReference type="InterPro" id="IPR003856">
    <property type="entry name" value="LPS_length_determ_N"/>
</dbReference>
<protein>
    <submittedName>
        <fullName evidence="10">Wzz/FepE/Etk N-terminal domain-containing protein</fullName>
    </submittedName>
</protein>
<reference evidence="10 11" key="1">
    <citation type="submission" date="2024-03" db="EMBL/GenBank/DDBJ databases">
        <title>Human intestinal bacterial collection.</title>
        <authorList>
            <person name="Pauvert C."/>
            <person name="Hitch T.C.A."/>
            <person name="Clavel T."/>
        </authorList>
    </citation>
    <scope>NUCLEOTIDE SEQUENCE [LARGE SCALE GENOMIC DNA]</scope>
    <source>
        <strain evidence="10 11">CLA-AA-H255</strain>
    </source>
</reference>
<evidence type="ECO:0000259" key="9">
    <source>
        <dbReference type="Pfam" id="PF02706"/>
    </source>
</evidence>
<evidence type="ECO:0000256" key="1">
    <source>
        <dbReference type="ARBA" id="ARBA00004651"/>
    </source>
</evidence>
<keyword evidence="11" id="KW-1185">Reference proteome</keyword>